<dbReference type="Pfam" id="PF04326">
    <property type="entry name" value="SLFN_AlbA_2"/>
    <property type="match status" value="1"/>
</dbReference>
<dbReference type="InterPro" id="IPR007421">
    <property type="entry name" value="Schlafen_AlbA_2_dom"/>
</dbReference>
<feature type="region of interest" description="Disordered" evidence="1">
    <location>
        <begin position="401"/>
        <end position="494"/>
    </location>
</feature>
<organism evidence="3 4">
    <name type="scientific">Capnocytophaga gingivalis</name>
    <dbReference type="NCBI Taxonomy" id="1017"/>
    <lineage>
        <taxon>Bacteria</taxon>
        <taxon>Pseudomonadati</taxon>
        <taxon>Bacteroidota</taxon>
        <taxon>Flavobacteriia</taxon>
        <taxon>Flavobacteriales</taxon>
        <taxon>Flavobacteriaceae</taxon>
        <taxon>Capnocytophaga</taxon>
    </lineage>
</organism>
<dbReference type="PANTHER" id="PTHR30595">
    <property type="entry name" value="GLPR-RELATED TRANSCRIPTIONAL REPRESSOR"/>
    <property type="match status" value="1"/>
</dbReference>
<feature type="compositionally biased region" description="Basic and acidic residues" evidence="1">
    <location>
        <begin position="409"/>
        <end position="427"/>
    </location>
</feature>
<feature type="compositionally biased region" description="Basic and acidic residues" evidence="1">
    <location>
        <begin position="443"/>
        <end position="466"/>
    </location>
</feature>
<dbReference type="SUPFAM" id="SSF46785">
    <property type="entry name" value="Winged helix' DNA-binding domain"/>
    <property type="match status" value="1"/>
</dbReference>
<dbReference type="Pfam" id="PF13749">
    <property type="entry name" value="HATPase_c_4"/>
    <property type="match status" value="1"/>
</dbReference>
<proteinExistence type="predicted"/>
<dbReference type="RefSeq" id="WP_323978774.1">
    <property type="nucleotide sequence ID" value="NZ_JAYKBV010000002.1"/>
</dbReference>
<dbReference type="PANTHER" id="PTHR30595:SF6">
    <property type="entry name" value="SCHLAFEN ALBA-2 DOMAIN-CONTAINING PROTEIN"/>
    <property type="match status" value="1"/>
</dbReference>
<dbReference type="InterPro" id="IPR038475">
    <property type="entry name" value="RecG_C_sf"/>
</dbReference>
<feature type="domain" description="Schlafen AlbA-2" evidence="2">
    <location>
        <begin position="15"/>
        <end position="129"/>
    </location>
</feature>
<evidence type="ECO:0000313" key="3">
    <source>
        <dbReference type="EMBL" id="MEB3039492.1"/>
    </source>
</evidence>
<sequence length="555" mass="62631">MITKEHLQKILSDTESYHIEKTVATDNMDKFSQAICAFSNDVADSKKKGYLLIGVRDNGELAGLQVDDKLLLQISNIRTDGNILPQPVMTVEKFSFAQGDVLVVEVTPSQVPPVRYRGRIWVRVGPRKSIATEAEEKLLTERRLSNIRTFDAMPCLGTTLEDLDITLFKKEYLFKAVAEDILQEDKRTIEEQMASLGLYDLRYQCPTNAAIVLFGNNPERFLHGAYIQYVRFKGLDRAGDIINEHKFSGNLCKVLPRIDVFVETSIAQKRPIPISVLREKTVSKYPYWATRELLMNAIMHRDYESNAPVAFYEYDDRIEIQNAGGLYGKVSANNFPNVSDYCNPFIAEAMKVLGYVNRFSRGVYRVQKELEENGNGKAYFDFSLITAFRVVEPISTTYFEEGFGEEESDNKSGESTDKTPIKSEELPNKLPNKSGELPNKTPNKSEELPNKIEKTPNKSTDKKEGSTNKSTNKSGEIPNKSEGLPNKLRGTTQETTQERILVAIQAKPEVTQKELAQTIGITLDGIKYHIKNMTKLGIIKHEGSTKSGKWIIINN</sequence>
<dbReference type="Proteomes" id="UP001324270">
    <property type="component" value="Unassembled WGS sequence"/>
</dbReference>
<dbReference type="EMBL" id="JAYKBV010000002">
    <property type="protein sequence ID" value="MEB3039492.1"/>
    <property type="molecule type" value="Genomic_DNA"/>
</dbReference>
<dbReference type="Gene3D" id="3.30.950.30">
    <property type="entry name" value="Schlafen, AAA domain"/>
    <property type="match status" value="1"/>
</dbReference>
<evidence type="ECO:0000259" key="2">
    <source>
        <dbReference type="Pfam" id="PF04326"/>
    </source>
</evidence>
<gene>
    <name evidence="3" type="ORF">VJJ49_02125</name>
</gene>
<dbReference type="Gene3D" id="1.10.10.10">
    <property type="entry name" value="Winged helix-like DNA-binding domain superfamily/Winged helix DNA-binding domain"/>
    <property type="match status" value="1"/>
</dbReference>
<accession>A0ABU5Y6E5</accession>
<name>A0ABU5Y6E5_9FLAO</name>
<evidence type="ECO:0000256" key="1">
    <source>
        <dbReference type="SAM" id="MobiDB-lite"/>
    </source>
</evidence>
<keyword evidence="4" id="KW-1185">Reference proteome</keyword>
<evidence type="ECO:0000313" key="4">
    <source>
        <dbReference type="Proteomes" id="UP001324270"/>
    </source>
</evidence>
<dbReference type="Pfam" id="PF13412">
    <property type="entry name" value="HTH_24"/>
    <property type="match status" value="1"/>
</dbReference>
<dbReference type="InterPro" id="IPR036388">
    <property type="entry name" value="WH-like_DNA-bd_sf"/>
</dbReference>
<dbReference type="InterPro" id="IPR036390">
    <property type="entry name" value="WH_DNA-bd_sf"/>
</dbReference>
<reference evidence="3 4" key="1">
    <citation type="submission" date="2023-12" db="EMBL/GenBank/DDBJ databases">
        <title>Genomic sequences of Capnocytophaga and Parvimonas strains.</title>
        <authorList>
            <person name="Watt R.M."/>
            <person name="Wang M."/>
            <person name="Yang T."/>
            <person name="Tong W.M."/>
        </authorList>
    </citation>
    <scope>NUCLEOTIDE SEQUENCE [LARGE SCALE GENOMIC DNA]</scope>
    <source>
        <strain evidence="3 4">CCUG 13156</strain>
    </source>
</reference>
<dbReference type="Gene3D" id="3.30.565.60">
    <property type="match status" value="1"/>
</dbReference>
<comment type="caution">
    <text evidence="3">The sequence shown here is derived from an EMBL/GenBank/DDBJ whole genome shotgun (WGS) entry which is preliminary data.</text>
</comment>
<dbReference type="InterPro" id="IPR038461">
    <property type="entry name" value="Schlafen_AlbA_2_dom_sf"/>
</dbReference>
<protein>
    <submittedName>
        <fullName evidence="3">RNA-binding domain-containing protein</fullName>
    </submittedName>
</protein>